<dbReference type="Proteomes" id="UP000256345">
    <property type="component" value="Unassembled WGS sequence"/>
</dbReference>
<dbReference type="EMBL" id="QUMU01000009">
    <property type="protein sequence ID" value="REG27995.1"/>
    <property type="molecule type" value="Genomic_DNA"/>
</dbReference>
<name>A0ABX9JW05_9BACT</name>
<feature type="region of interest" description="Disordered" evidence="1">
    <location>
        <begin position="181"/>
        <end position="204"/>
    </location>
</feature>
<keyword evidence="2" id="KW-1133">Transmembrane helix</keyword>
<keyword evidence="2" id="KW-0472">Membrane</keyword>
<proteinExistence type="predicted"/>
<sequence>MLWKTLALAATFLTAWLVKVTMLAPPDPGPVSGSSRMVYPLRLKVAGLTILAMALGLLGASLTHAIPSSATPAVLWVSGMLGFSGAWMAFESLGTRFEVHEEHLTRVSLLGVKRVRWVEVSRIGMNHNKDAVVLTWSGGRMSVSLRLLNGATFAAAAVKGLPSAVMTASPGAALTIRQLLRSGPAATPPEPKGEASRRTRSRSR</sequence>
<protein>
    <recommendedName>
        <fullName evidence="5">PH domain-containing protein</fullName>
    </recommendedName>
</protein>
<dbReference type="RefSeq" id="WP_047854563.1">
    <property type="nucleotide sequence ID" value="NZ_CP011509.1"/>
</dbReference>
<gene>
    <name evidence="3" type="ORF">ATI61_109337</name>
</gene>
<evidence type="ECO:0000313" key="3">
    <source>
        <dbReference type="EMBL" id="REG27995.1"/>
    </source>
</evidence>
<accession>A0ABX9JW05</accession>
<evidence type="ECO:0000313" key="4">
    <source>
        <dbReference type="Proteomes" id="UP000256345"/>
    </source>
</evidence>
<keyword evidence="4" id="KW-1185">Reference proteome</keyword>
<keyword evidence="2" id="KW-0812">Transmembrane</keyword>
<evidence type="ECO:0000256" key="2">
    <source>
        <dbReference type="SAM" id="Phobius"/>
    </source>
</evidence>
<organism evidence="3 4">
    <name type="scientific">Archangium gephyra</name>
    <dbReference type="NCBI Taxonomy" id="48"/>
    <lineage>
        <taxon>Bacteria</taxon>
        <taxon>Pseudomonadati</taxon>
        <taxon>Myxococcota</taxon>
        <taxon>Myxococcia</taxon>
        <taxon>Myxococcales</taxon>
        <taxon>Cystobacterineae</taxon>
        <taxon>Archangiaceae</taxon>
        <taxon>Archangium</taxon>
    </lineage>
</organism>
<reference evidence="3 4" key="1">
    <citation type="submission" date="2018-08" db="EMBL/GenBank/DDBJ databases">
        <title>Genomic Encyclopedia of Archaeal and Bacterial Type Strains, Phase II (KMG-II): from individual species to whole genera.</title>
        <authorList>
            <person name="Goeker M."/>
        </authorList>
    </citation>
    <scope>NUCLEOTIDE SEQUENCE [LARGE SCALE GENOMIC DNA]</scope>
    <source>
        <strain evidence="3 4">DSM 2261</strain>
    </source>
</reference>
<feature type="transmembrane region" description="Helical" evidence="2">
    <location>
        <begin position="73"/>
        <end position="90"/>
    </location>
</feature>
<evidence type="ECO:0008006" key="5">
    <source>
        <dbReference type="Google" id="ProtNLM"/>
    </source>
</evidence>
<comment type="caution">
    <text evidence="3">The sequence shown here is derived from an EMBL/GenBank/DDBJ whole genome shotgun (WGS) entry which is preliminary data.</text>
</comment>
<feature type="transmembrane region" description="Helical" evidence="2">
    <location>
        <begin position="47"/>
        <end position="66"/>
    </location>
</feature>
<evidence type="ECO:0000256" key="1">
    <source>
        <dbReference type="SAM" id="MobiDB-lite"/>
    </source>
</evidence>